<feature type="transmembrane region" description="Helical" evidence="1">
    <location>
        <begin position="192"/>
        <end position="211"/>
    </location>
</feature>
<feature type="transmembrane region" description="Helical" evidence="1">
    <location>
        <begin position="72"/>
        <end position="90"/>
    </location>
</feature>
<gene>
    <name evidence="2" type="ORF">J2S66_000847</name>
</gene>
<protein>
    <submittedName>
        <fullName evidence="2">Uncharacterized protein</fullName>
    </submittedName>
</protein>
<proteinExistence type="predicted"/>
<organism evidence="2 3">
    <name type="scientific">Saccharothrix longispora</name>
    <dbReference type="NCBI Taxonomy" id="33920"/>
    <lineage>
        <taxon>Bacteria</taxon>
        <taxon>Bacillati</taxon>
        <taxon>Actinomycetota</taxon>
        <taxon>Actinomycetes</taxon>
        <taxon>Pseudonocardiales</taxon>
        <taxon>Pseudonocardiaceae</taxon>
        <taxon>Saccharothrix</taxon>
    </lineage>
</organism>
<evidence type="ECO:0000313" key="3">
    <source>
        <dbReference type="Proteomes" id="UP001268819"/>
    </source>
</evidence>
<evidence type="ECO:0000313" key="2">
    <source>
        <dbReference type="EMBL" id="MDR6592463.1"/>
    </source>
</evidence>
<evidence type="ECO:0000256" key="1">
    <source>
        <dbReference type="SAM" id="Phobius"/>
    </source>
</evidence>
<feature type="transmembrane region" description="Helical" evidence="1">
    <location>
        <begin position="275"/>
        <end position="294"/>
    </location>
</feature>
<feature type="transmembrane region" description="Helical" evidence="1">
    <location>
        <begin position="248"/>
        <end position="269"/>
    </location>
</feature>
<dbReference type="Proteomes" id="UP001268819">
    <property type="component" value="Unassembled WGS sequence"/>
</dbReference>
<feature type="transmembrane region" description="Helical" evidence="1">
    <location>
        <begin position="110"/>
        <end position="129"/>
    </location>
</feature>
<feature type="transmembrane region" description="Helical" evidence="1">
    <location>
        <begin position="223"/>
        <end position="241"/>
    </location>
</feature>
<sequence length="307" mass="32740">MSEREQRYRRLLALYPRDHREQHGEEMLDVLMAAGGDRRHPRWKDTADLLWGSFRLHLRRAVGADGGIDPRGVLAIVSLLGPISILAGATSSLHEVAWWARAGALREMPLWTHAPDTPVWFVWLAVAVLAAFGRRWAAAVGAWVGTIGLVLVATVSQRSWLWAYAEAGWVLLGAVTAVALTLSPGPARGRELAGRAPVLVMATTVVVATAIGVLGHREPLADAARLVVLVAGAAVAAGIGARTGRRAALVLLVPVMTVGIEAVVVPIAFRPNDTVTALIFYGVPLTVLLALGGLPRGVRRKPDQPVT</sequence>
<reference evidence="2 3" key="1">
    <citation type="submission" date="2023-07" db="EMBL/GenBank/DDBJ databases">
        <title>Sequencing the genomes of 1000 actinobacteria strains.</title>
        <authorList>
            <person name="Klenk H.-P."/>
        </authorList>
    </citation>
    <scope>NUCLEOTIDE SEQUENCE [LARGE SCALE GENOMIC DNA]</scope>
    <source>
        <strain evidence="2 3">DSM 43749</strain>
    </source>
</reference>
<accession>A0ABU1PP67</accession>
<keyword evidence="1" id="KW-1133">Transmembrane helix</keyword>
<keyword evidence="1" id="KW-0812">Transmembrane</keyword>
<keyword evidence="3" id="KW-1185">Reference proteome</keyword>
<name>A0ABU1PP67_9PSEU</name>
<keyword evidence="1" id="KW-0472">Membrane</keyword>
<dbReference type="EMBL" id="JAVDSG010000001">
    <property type="protein sequence ID" value="MDR6592463.1"/>
    <property type="molecule type" value="Genomic_DNA"/>
</dbReference>
<feature type="transmembrane region" description="Helical" evidence="1">
    <location>
        <begin position="136"/>
        <end position="155"/>
    </location>
</feature>
<comment type="caution">
    <text evidence="2">The sequence shown here is derived from an EMBL/GenBank/DDBJ whole genome shotgun (WGS) entry which is preliminary data.</text>
</comment>
<feature type="transmembrane region" description="Helical" evidence="1">
    <location>
        <begin position="161"/>
        <end position="180"/>
    </location>
</feature>
<dbReference type="RefSeq" id="WP_310304020.1">
    <property type="nucleotide sequence ID" value="NZ_BAAAXB010000001.1"/>
</dbReference>